<dbReference type="InterPro" id="IPR035906">
    <property type="entry name" value="MetI-like_sf"/>
</dbReference>
<evidence type="ECO:0000256" key="7">
    <source>
        <dbReference type="RuleBase" id="RU363032"/>
    </source>
</evidence>
<reference evidence="9" key="1">
    <citation type="submission" date="2024-06" db="EMBL/GenBank/DDBJ databases">
        <title>Methylostella associata gen. nov., sp. nov., a novel Ancalomicrobiaceae-affiliated facultatively methylotrophic bacteria that feed on methanotrophs of the genus Methylococcus.</title>
        <authorList>
            <person name="Saltykova V."/>
            <person name="Danilova O.V."/>
            <person name="Oshkin I.Y."/>
            <person name="Belova S.E."/>
            <person name="Pimenov N.V."/>
            <person name="Dedysh S.N."/>
        </authorList>
    </citation>
    <scope>NUCLEOTIDE SEQUENCE</scope>
    <source>
        <strain evidence="9">S20</strain>
    </source>
</reference>
<dbReference type="AlphaFoldDB" id="A0AAU7XF89"/>
<keyword evidence="5 7" id="KW-1133">Transmembrane helix</keyword>
<feature type="transmembrane region" description="Helical" evidence="7">
    <location>
        <begin position="281"/>
        <end position="307"/>
    </location>
</feature>
<dbReference type="InterPro" id="IPR045621">
    <property type="entry name" value="BPD_transp_1_N"/>
</dbReference>
<dbReference type="GO" id="GO:0005886">
    <property type="term" value="C:plasma membrane"/>
    <property type="evidence" value="ECO:0007669"/>
    <property type="project" value="UniProtKB-SubCell"/>
</dbReference>
<dbReference type="Gene3D" id="1.10.3720.10">
    <property type="entry name" value="MetI-like"/>
    <property type="match status" value="1"/>
</dbReference>
<dbReference type="PANTHER" id="PTHR43163:SF3">
    <property type="entry name" value="PEPTIDE ABC TRANSPORTER PERMEASE PROTEIN"/>
    <property type="match status" value="1"/>
</dbReference>
<evidence type="ECO:0000313" key="9">
    <source>
        <dbReference type="EMBL" id="XBY46478.1"/>
    </source>
</evidence>
<evidence type="ECO:0000256" key="2">
    <source>
        <dbReference type="ARBA" id="ARBA00022448"/>
    </source>
</evidence>
<evidence type="ECO:0000256" key="1">
    <source>
        <dbReference type="ARBA" id="ARBA00004651"/>
    </source>
</evidence>
<keyword evidence="2 7" id="KW-0813">Transport</keyword>
<sequence>MASALVGRLAAMVPVLLTVAATVFLLLRIGIGDPAASMAGDAASTAQLAAIRTQFGLDQPVAVQFATWLGHAARGDLGTSFYFRVPVADLIGERFGPTVSLAALTLAVAVALGVPLGVAAANRRGRWLDRTLMGFTVVGFSAPSFVVAYACVYIFAIRLGWLPVQGYAPLSAGLGTWLAHLVLPVLSLAPVYVAVIARMTRASVAETLGEDYVRTARAKGAAPVRVLLRHALPNAAAPVLTVIGVAIGLLMGGVVVIENVFNLPGLGRLVVDSVVAGDYPVVQGAILVSAVICLGANLAIDIVYGLIDPRIRT</sequence>
<dbReference type="EMBL" id="CP158568">
    <property type="protein sequence ID" value="XBY46478.1"/>
    <property type="molecule type" value="Genomic_DNA"/>
</dbReference>
<keyword evidence="6 7" id="KW-0472">Membrane</keyword>
<comment type="subcellular location">
    <subcellularLocation>
        <location evidence="1 7">Cell membrane</location>
        <topology evidence="1 7">Multi-pass membrane protein</topology>
    </subcellularLocation>
</comment>
<keyword evidence="3" id="KW-1003">Cell membrane</keyword>
<dbReference type="Pfam" id="PF19300">
    <property type="entry name" value="BPD_transp_1_N"/>
    <property type="match status" value="1"/>
</dbReference>
<feature type="transmembrane region" description="Helical" evidence="7">
    <location>
        <begin position="9"/>
        <end position="31"/>
    </location>
</feature>
<feature type="transmembrane region" description="Helical" evidence="7">
    <location>
        <begin position="235"/>
        <end position="261"/>
    </location>
</feature>
<evidence type="ECO:0000256" key="4">
    <source>
        <dbReference type="ARBA" id="ARBA00022692"/>
    </source>
</evidence>
<gene>
    <name evidence="9" type="ORF">ABS361_09845</name>
</gene>
<accession>A0AAU7XF89</accession>
<evidence type="ECO:0000256" key="3">
    <source>
        <dbReference type="ARBA" id="ARBA00022475"/>
    </source>
</evidence>
<proteinExistence type="inferred from homology"/>
<dbReference type="RefSeq" id="WP_407051573.1">
    <property type="nucleotide sequence ID" value="NZ_CP158568.1"/>
</dbReference>
<comment type="similarity">
    <text evidence="7">Belongs to the binding-protein-dependent transport system permease family.</text>
</comment>
<dbReference type="Pfam" id="PF00528">
    <property type="entry name" value="BPD_transp_1"/>
    <property type="match status" value="1"/>
</dbReference>
<organism evidence="9">
    <name type="scientific">Methyloraptor flagellatus</name>
    <dbReference type="NCBI Taxonomy" id="3162530"/>
    <lineage>
        <taxon>Bacteria</taxon>
        <taxon>Pseudomonadati</taxon>
        <taxon>Pseudomonadota</taxon>
        <taxon>Alphaproteobacteria</taxon>
        <taxon>Hyphomicrobiales</taxon>
        <taxon>Ancalomicrobiaceae</taxon>
        <taxon>Methyloraptor</taxon>
    </lineage>
</organism>
<feature type="transmembrane region" description="Helical" evidence="7">
    <location>
        <begin position="132"/>
        <end position="157"/>
    </location>
</feature>
<feature type="transmembrane region" description="Helical" evidence="7">
    <location>
        <begin position="99"/>
        <end position="120"/>
    </location>
</feature>
<dbReference type="GO" id="GO:0055085">
    <property type="term" value="P:transmembrane transport"/>
    <property type="evidence" value="ECO:0007669"/>
    <property type="project" value="InterPro"/>
</dbReference>
<protein>
    <submittedName>
        <fullName evidence="9">ABC transporter permease</fullName>
    </submittedName>
</protein>
<dbReference type="PROSITE" id="PS50928">
    <property type="entry name" value="ABC_TM1"/>
    <property type="match status" value="1"/>
</dbReference>
<evidence type="ECO:0000256" key="6">
    <source>
        <dbReference type="ARBA" id="ARBA00023136"/>
    </source>
</evidence>
<feature type="transmembrane region" description="Helical" evidence="7">
    <location>
        <begin position="177"/>
        <end position="197"/>
    </location>
</feature>
<dbReference type="PANTHER" id="PTHR43163">
    <property type="entry name" value="DIPEPTIDE TRANSPORT SYSTEM PERMEASE PROTEIN DPPB-RELATED"/>
    <property type="match status" value="1"/>
</dbReference>
<evidence type="ECO:0000256" key="5">
    <source>
        <dbReference type="ARBA" id="ARBA00022989"/>
    </source>
</evidence>
<dbReference type="SUPFAM" id="SSF161098">
    <property type="entry name" value="MetI-like"/>
    <property type="match status" value="1"/>
</dbReference>
<dbReference type="CDD" id="cd06261">
    <property type="entry name" value="TM_PBP2"/>
    <property type="match status" value="1"/>
</dbReference>
<dbReference type="KEGG" id="mflg:ABS361_09845"/>
<name>A0AAU7XF89_9HYPH</name>
<feature type="domain" description="ABC transmembrane type-1" evidence="8">
    <location>
        <begin position="95"/>
        <end position="304"/>
    </location>
</feature>
<dbReference type="InterPro" id="IPR000515">
    <property type="entry name" value="MetI-like"/>
</dbReference>
<evidence type="ECO:0000259" key="8">
    <source>
        <dbReference type="PROSITE" id="PS50928"/>
    </source>
</evidence>
<keyword evidence="4 7" id="KW-0812">Transmembrane</keyword>